<dbReference type="SUPFAM" id="SSF55447">
    <property type="entry name" value="CO dehydrogenase flavoprotein C-terminal domain-like"/>
    <property type="match status" value="1"/>
</dbReference>
<name>A0ABZ0PI24_9PROT</name>
<feature type="domain" description="FAD-binding PCMH-type" evidence="7">
    <location>
        <begin position="158"/>
        <end position="337"/>
    </location>
</feature>
<organism evidence="8 9">
    <name type="scientific">Sediminicoccus rosea</name>
    <dbReference type="NCBI Taxonomy" id="1225128"/>
    <lineage>
        <taxon>Bacteria</taxon>
        <taxon>Pseudomonadati</taxon>
        <taxon>Pseudomonadota</taxon>
        <taxon>Alphaproteobacteria</taxon>
        <taxon>Acetobacterales</taxon>
        <taxon>Roseomonadaceae</taxon>
        <taxon>Sediminicoccus</taxon>
    </lineage>
</organism>
<reference evidence="8 9" key="1">
    <citation type="submission" date="2023-11" db="EMBL/GenBank/DDBJ databases">
        <title>Arctic aerobic anoxygenic photoheterotroph Sediminicoccus rosea KRV36 adapts its photosynthesis to long days of polar summer.</title>
        <authorList>
            <person name="Tomasch J."/>
            <person name="Kopejtka K."/>
            <person name="Bily T."/>
            <person name="Gardiner A.T."/>
            <person name="Gardian Z."/>
            <person name="Shivaramu S."/>
            <person name="Koblizek M."/>
            <person name="Engelhardt F."/>
            <person name="Kaftan D."/>
        </authorList>
    </citation>
    <scope>NUCLEOTIDE SEQUENCE [LARGE SCALE GENOMIC DNA]</scope>
    <source>
        <strain evidence="8 9">R-30</strain>
    </source>
</reference>
<dbReference type="Gene3D" id="3.10.20.30">
    <property type="match status" value="1"/>
</dbReference>
<evidence type="ECO:0000313" key="9">
    <source>
        <dbReference type="Proteomes" id="UP001305521"/>
    </source>
</evidence>
<dbReference type="Proteomes" id="UP001305521">
    <property type="component" value="Chromosome"/>
</dbReference>
<dbReference type="InterPro" id="IPR036683">
    <property type="entry name" value="CO_DH_flav_C_dom_sf"/>
</dbReference>
<dbReference type="CDD" id="cd00207">
    <property type="entry name" value="fer2"/>
    <property type="match status" value="1"/>
</dbReference>
<dbReference type="InterPro" id="IPR036010">
    <property type="entry name" value="2Fe-2S_ferredoxin-like_sf"/>
</dbReference>
<dbReference type="InterPro" id="IPR005107">
    <property type="entry name" value="CO_DH_flav_C"/>
</dbReference>
<dbReference type="PANTHER" id="PTHR45444:SF3">
    <property type="entry name" value="XANTHINE DEHYDROGENASE"/>
    <property type="match status" value="1"/>
</dbReference>
<dbReference type="InterPro" id="IPR012675">
    <property type="entry name" value="Beta-grasp_dom_sf"/>
</dbReference>
<dbReference type="InterPro" id="IPR006058">
    <property type="entry name" value="2Fe2S_fd_BS"/>
</dbReference>
<dbReference type="EMBL" id="CP137852">
    <property type="protein sequence ID" value="WPB85379.1"/>
    <property type="molecule type" value="Genomic_DNA"/>
</dbReference>
<gene>
    <name evidence="8" type="ORF">R9Z33_00560</name>
</gene>
<keyword evidence="2" id="KW-0479">Metal-binding</keyword>
<evidence type="ECO:0000259" key="7">
    <source>
        <dbReference type="PROSITE" id="PS51387"/>
    </source>
</evidence>
<dbReference type="SUPFAM" id="SSF47741">
    <property type="entry name" value="CO dehydrogenase ISP C-domain like"/>
    <property type="match status" value="1"/>
</dbReference>
<evidence type="ECO:0000259" key="6">
    <source>
        <dbReference type="PROSITE" id="PS51085"/>
    </source>
</evidence>
<dbReference type="Gene3D" id="3.30.465.10">
    <property type="match status" value="1"/>
</dbReference>
<dbReference type="Pfam" id="PF00111">
    <property type="entry name" value="Fer2"/>
    <property type="match status" value="1"/>
</dbReference>
<dbReference type="PROSITE" id="PS51085">
    <property type="entry name" value="2FE2S_FER_2"/>
    <property type="match status" value="1"/>
</dbReference>
<protein>
    <submittedName>
        <fullName evidence="8">FAD binding domain-containing protein</fullName>
    </submittedName>
</protein>
<dbReference type="SMART" id="SM01092">
    <property type="entry name" value="CO_deh_flav_C"/>
    <property type="match status" value="1"/>
</dbReference>
<dbReference type="PIRSF" id="PIRSF036557">
    <property type="entry name" value="XdhA_RC"/>
    <property type="match status" value="1"/>
</dbReference>
<dbReference type="Pfam" id="PF00941">
    <property type="entry name" value="FAD_binding_5"/>
    <property type="match status" value="1"/>
</dbReference>
<evidence type="ECO:0000256" key="3">
    <source>
        <dbReference type="ARBA" id="ARBA00022827"/>
    </source>
</evidence>
<dbReference type="InterPro" id="IPR016167">
    <property type="entry name" value="FAD-bd_PCMH_sub1"/>
</dbReference>
<keyword evidence="5" id="KW-0408">Iron</keyword>
<evidence type="ECO:0000256" key="1">
    <source>
        <dbReference type="ARBA" id="ARBA00022630"/>
    </source>
</evidence>
<keyword evidence="1" id="KW-0285">Flavoprotein</keyword>
<evidence type="ECO:0000313" key="8">
    <source>
        <dbReference type="EMBL" id="WPB85379.1"/>
    </source>
</evidence>
<evidence type="ECO:0000256" key="4">
    <source>
        <dbReference type="ARBA" id="ARBA00023002"/>
    </source>
</evidence>
<dbReference type="InterPro" id="IPR036318">
    <property type="entry name" value="FAD-bd_PCMH-like_sf"/>
</dbReference>
<proteinExistence type="predicted"/>
<dbReference type="InterPro" id="IPR012175">
    <property type="entry name" value="Xanth_DH_ssu_bac"/>
</dbReference>
<dbReference type="InterPro" id="IPR016166">
    <property type="entry name" value="FAD-bd_PCMH"/>
</dbReference>
<dbReference type="InterPro" id="IPR036884">
    <property type="entry name" value="2Fe-2S-bd_dom_sf"/>
</dbReference>
<dbReference type="InterPro" id="IPR001041">
    <property type="entry name" value="2Fe-2S_ferredoxin-type"/>
</dbReference>
<keyword evidence="9" id="KW-1185">Reference proteome</keyword>
<accession>A0ABZ0PI24</accession>
<dbReference type="Gene3D" id="3.30.43.10">
    <property type="entry name" value="Uridine Diphospho-n-acetylenolpyruvylglucosamine Reductase, domain 2"/>
    <property type="match status" value="1"/>
</dbReference>
<keyword evidence="3" id="KW-0274">FAD</keyword>
<dbReference type="PANTHER" id="PTHR45444">
    <property type="entry name" value="XANTHINE DEHYDROGENASE"/>
    <property type="match status" value="1"/>
</dbReference>
<evidence type="ECO:0000256" key="5">
    <source>
        <dbReference type="ARBA" id="ARBA00023004"/>
    </source>
</evidence>
<dbReference type="Gene3D" id="1.10.150.120">
    <property type="entry name" value="[2Fe-2S]-binding domain"/>
    <property type="match status" value="1"/>
</dbReference>
<evidence type="ECO:0000256" key="2">
    <source>
        <dbReference type="ARBA" id="ARBA00022723"/>
    </source>
</evidence>
<dbReference type="SUPFAM" id="SSF56176">
    <property type="entry name" value="FAD-binding/transporter-associated domain-like"/>
    <property type="match status" value="1"/>
</dbReference>
<dbReference type="InterPro" id="IPR002888">
    <property type="entry name" value="2Fe-2S-bd"/>
</dbReference>
<dbReference type="InterPro" id="IPR016169">
    <property type="entry name" value="FAD-bd_PCMH_sub2"/>
</dbReference>
<dbReference type="SUPFAM" id="SSF54292">
    <property type="entry name" value="2Fe-2S ferredoxin-like"/>
    <property type="match status" value="1"/>
</dbReference>
<dbReference type="InterPro" id="IPR016208">
    <property type="entry name" value="Ald_Oxase/xanthine_DH-like"/>
</dbReference>
<feature type="domain" description="2Fe-2S ferredoxin-type" evidence="6">
    <location>
        <begin position="3"/>
        <end position="85"/>
    </location>
</feature>
<dbReference type="RefSeq" id="WP_318649348.1">
    <property type="nucleotide sequence ID" value="NZ_CP137852.1"/>
</dbReference>
<sequence length="452" mass="47532">MNDAIRLILNGVSRELPRETRPTTTLLDWLRAEHLTGTKEGCAEGDCGACTVVLEGADGSRTPINACLCALGQLHGRAVRTVEGLGTEHPIPRALAEADATQCGFCTPGIVMSAWAHAVEGGDAHEALAGNLCRCTGYRPILDAMAGLAAEEATPPALGPATSARFGGFHLPATLGEALALRAAHPGAWLLMGGTDLGLRFSEHREHPAEVICLLNVAEMQGITRTAEGLRIGAAAAYAELLATCRADEDFASLAPYLARLGSRQIRGLGTVAGNLGTASPIGDALPILLALEAEVELAAPHSTRRMRVEDFLTGYRRNALAPEELILAIHLPRPPMGGLLAAEKLSRRHDQDISAVSLVACLTLEEGVVRRARLAFGGMAAKAERAPMAEAVLVGRVLDDAAMRAAGAALHFTPLSDARASADYRLEAARGLLRRVALRHTHPEVAAEVHA</sequence>
<dbReference type="PROSITE" id="PS00197">
    <property type="entry name" value="2FE2S_FER_1"/>
    <property type="match status" value="1"/>
</dbReference>
<dbReference type="Pfam" id="PF03450">
    <property type="entry name" value="CO_deh_flav_C"/>
    <property type="match status" value="1"/>
</dbReference>
<dbReference type="Gene3D" id="3.30.390.50">
    <property type="entry name" value="CO dehydrogenase flavoprotein, C-terminal domain"/>
    <property type="match status" value="1"/>
</dbReference>
<dbReference type="Pfam" id="PF01799">
    <property type="entry name" value="Fer2_2"/>
    <property type="match status" value="1"/>
</dbReference>
<dbReference type="InterPro" id="IPR002346">
    <property type="entry name" value="Mopterin_DH_FAD-bd"/>
</dbReference>
<keyword evidence="4" id="KW-0560">Oxidoreductase</keyword>
<dbReference type="PROSITE" id="PS51387">
    <property type="entry name" value="FAD_PCMH"/>
    <property type="match status" value="1"/>
</dbReference>